<dbReference type="KEGG" id="acu:Atc_1024"/>
<feature type="domain" description="Tyr recombinase" evidence="4">
    <location>
        <begin position="167"/>
        <end position="332"/>
    </location>
</feature>
<sequence>MASITPSYDREGEHIGWKASVRRRGFPPQYQTFRTRKEAEAWAVVIESEMTRGVWRDRSESEGTTLAECMDRYLLEVVPTKKGGRREVDYVNQWKARPIAHLYMSSVRGKDVAAAMRDMEAEGKGANTIRLHLALLSHLFKVARTEWGMEAISNPVESVRKPRLPQGRDRRLVGDEECRLLAACQSVNPELAAIVRFAIETAMRQGEIMGLAWDAVNLAQRTVTLNETKNGTKRVVPLSAAACKVLSELPRRIDGKVWAYGQEGVKYAFPAACRRAGIKDLRFHDLRHEATSRLFEKGLNLMQVAAITGHKTLQMLKRYTHLRAEDLARMLDRARP</sequence>
<dbReference type="Pfam" id="PF00589">
    <property type="entry name" value="Phage_integrase"/>
    <property type="match status" value="1"/>
</dbReference>
<evidence type="ECO:0000259" key="4">
    <source>
        <dbReference type="PROSITE" id="PS51898"/>
    </source>
</evidence>
<evidence type="ECO:0000313" key="5">
    <source>
        <dbReference type="EMBL" id="AEK57673.1"/>
    </source>
</evidence>
<evidence type="ECO:0000313" key="6">
    <source>
        <dbReference type="Proteomes" id="UP000006135"/>
    </source>
</evidence>
<gene>
    <name evidence="5" type="ordered locus">Atc_1024</name>
</gene>
<keyword evidence="3" id="KW-0233">DNA recombination</keyword>
<keyword evidence="6" id="KW-1185">Reference proteome</keyword>
<dbReference type="InterPro" id="IPR050090">
    <property type="entry name" value="Tyrosine_recombinase_XerCD"/>
</dbReference>
<keyword evidence="1" id="KW-0229">DNA integration</keyword>
<dbReference type="SUPFAM" id="SSF56349">
    <property type="entry name" value="DNA breaking-rejoining enzymes"/>
    <property type="match status" value="1"/>
</dbReference>
<dbReference type="STRING" id="990288.Atc_1024"/>
<dbReference type="Gene3D" id="1.10.150.130">
    <property type="match status" value="1"/>
</dbReference>
<name>F9ZL87_ACICS</name>
<dbReference type="GO" id="GO:0006310">
    <property type="term" value="P:DNA recombination"/>
    <property type="evidence" value="ECO:0007669"/>
    <property type="project" value="UniProtKB-KW"/>
</dbReference>
<dbReference type="InterPro" id="IPR002104">
    <property type="entry name" value="Integrase_catalytic"/>
</dbReference>
<dbReference type="GO" id="GO:0015074">
    <property type="term" value="P:DNA integration"/>
    <property type="evidence" value="ECO:0007669"/>
    <property type="project" value="UniProtKB-KW"/>
</dbReference>
<dbReference type="GeneID" id="92931034"/>
<dbReference type="AlphaFoldDB" id="F9ZL87"/>
<reference evidence="5 6" key="1">
    <citation type="journal article" date="2011" name="J. Genet. Genomics">
        <title>Unraveling the Acidithiobacillus caldus complete genome and its central metabolisms for carbon assimilation.</title>
        <authorList>
            <person name="You X.Y."/>
            <person name="Guo X."/>
            <person name="Zheng H.J."/>
            <person name="Zhang M.J."/>
            <person name="Liu L.J."/>
            <person name="Zhu Y.Q."/>
            <person name="Zhu B."/>
            <person name="Wang S.Y."/>
            <person name="Zhao G.P."/>
            <person name="Poetsch A."/>
            <person name="Jiang C.Y."/>
            <person name="Liu S.J."/>
        </authorList>
    </citation>
    <scope>NUCLEOTIDE SEQUENCE [LARGE SCALE GENOMIC DNA]</scope>
    <source>
        <strain evidence="5 6">SM-1</strain>
    </source>
</reference>
<evidence type="ECO:0000256" key="2">
    <source>
        <dbReference type="ARBA" id="ARBA00023125"/>
    </source>
</evidence>
<dbReference type="InterPro" id="IPR013762">
    <property type="entry name" value="Integrase-like_cat_sf"/>
</dbReference>
<dbReference type="PANTHER" id="PTHR30349:SF94">
    <property type="entry name" value="INTEGRASE_RECOMBINASE HI_1414-RELATED"/>
    <property type="match status" value="1"/>
</dbReference>
<dbReference type="PANTHER" id="PTHR30349">
    <property type="entry name" value="PHAGE INTEGRASE-RELATED"/>
    <property type="match status" value="1"/>
</dbReference>
<dbReference type="PROSITE" id="PS51898">
    <property type="entry name" value="TYR_RECOMBINASE"/>
    <property type="match status" value="1"/>
</dbReference>
<dbReference type="OrthoDB" id="5293731at2"/>
<dbReference type="RefSeq" id="WP_014002571.1">
    <property type="nucleotide sequence ID" value="NC_015850.1"/>
</dbReference>
<dbReference type="InterPro" id="IPR011010">
    <property type="entry name" value="DNA_brk_join_enz"/>
</dbReference>
<evidence type="ECO:0000256" key="3">
    <source>
        <dbReference type="ARBA" id="ARBA00023172"/>
    </source>
</evidence>
<accession>F9ZL87</accession>
<dbReference type="GO" id="GO:0003677">
    <property type="term" value="F:DNA binding"/>
    <property type="evidence" value="ECO:0007669"/>
    <property type="project" value="UniProtKB-KW"/>
</dbReference>
<organism evidence="5 6">
    <name type="scientific">Acidithiobacillus caldus (strain SM-1)</name>
    <dbReference type="NCBI Taxonomy" id="990288"/>
    <lineage>
        <taxon>Bacteria</taxon>
        <taxon>Pseudomonadati</taxon>
        <taxon>Pseudomonadota</taxon>
        <taxon>Acidithiobacillia</taxon>
        <taxon>Acidithiobacillales</taxon>
        <taxon>Acidithiobacillaceae</taxon>
        <taxon>Acidithiobacillus</taxon>
    </lineage>
</organism>
<dbReference type="InterPro" id="IPR010998">
    <property type="entry name" value="Integrase_recombinase_N"/>
</dbReference>
<dbReference type="CDD" id="cd00796">
    <property type="entry name" value="INT_Rci_Hp1_C"/>
    <property type="match status" value="1"/>
</dbReference>
<dbReference type="Gene3D" id="1.10.443.10">
    <property type="entry name" value="Intergrase catalytic core"/>
    <property type="match status" value="1"/>
</dbReference>
<dbReference type="Proteomes" id="UP000006135">
    <property type="component" value="Chromosome"/>
</dbReference>
<proteinExistence type="predicted"/>
<dbReference type="HOGENOM" id="CLU_027562_32_1_6"/>
<keyword evidence="2" id="KW-0238">DNA-binding</keyword>
<dbReference type="EMBL" id="CP002573">
    <property type="protein sequence ID" value="AEK57673.1"/>
    <property type="molecule type" value="Genomic_DNA"/>
</dbReference>
<evidence type="ECO:0000256" key="1">
    <source>
        <dbReference type="ARBA" id="ARBA00022908"/>
    </source>
</evidence>
<protein>
    <submittedName>
        <fullName evidence="5">Phage integrase</fullName>
    </submittedName>
</protein>